<evidence type="ECO:0000256" key="2">
    <source>
        <dbReference type="ARBA" id="ARBA00011233"/>
    </source>
</evidence>
<keyword evidence="6 11" id="KW-0732">Signal</keyword>
<evidence type="ECO:0000256" key="8">
    <source>
        <dbReference type="ARBA" id="ARBA00023114"/>
    </source>
</evidence>
<keyword evidence="8" id="KW-0626">Porin</keyword>
<evidence type="ECO:0000256" key="1">
    <source>
        <dbReference type="ARBA" id="ARBA00004571"/>
    </source>
</evidence>
<comment type="caution">
    <text evidence="13">The sequence shown here is derived from an EMBL/GenBank/DDBJ whole genome shotgun (WGS) entry which is preliminary data.</text>
</comment>
<feature type="domain" description="Porin" evidence="12">
    <location>
        <begin position="10"/>
        <end position="321"/>
    </location>
</feature>
<dbReference type="PANTHER" id="PTHR34501">
    <property type="entry name" value="PROTEIN YDDL-RELATED"/>
    <property type="match status" value="1"/>
</dbReference>
<organism evidence="13 14">
    <name type="scientific">Serratia oryzae</name>
    <dbReference type="NCBI Taxonomy" id="2034155"/>
    <lineage>
        <taxon>Bacteria</taxon>
        <taxon>Pseudomonadati</taxon>
        <taxon>Pseudomonadota</taxon>
        <taxon>Gammaproteobacteria</taxon>
        <taxon>Enterobacterales</taxon>
        <taxon>Yersiniaceae</taxon>
        <taxon>Serratia</taxon>
    </lineage>
</organism>
<comment type="subunit">
    <text evidence="2">Homotrimer.</text>
</comment>
<dbReference type="STRING" id="2034155.BMI79_20065"/>
<evidence type="ECO:0000256" key="3">
    <source>
        <dbReference type="ARBA" id="ARBA00022448"/>
    </source>
</evidence>
<keyword evidence="10" id="KW-0998">Cell outer membrane</keyword>
<evidence type="ECO:0000256" key="5">
    <source>
        <dbReference type="ARBA" id="ARBA00022692"/>
    </source>
</evidence>
<dbReference type="EMBL" id="MOXD01000015">
    <property type="protein sequence ID" value="OMQ20002.1"/>
    <property type="molecule type" value="Genomic_DNA"/>
</dbReference>
<proteinExistence type="predicted"/>
<dbReference type="Proteomes" id="UP000216021">
    <property type="component" value="Unassembled WGS sequence"/>
</dbReference>
<dbReference type="GO" id="GO:0015288">
    <property type="term" value="F:porin activity"/>
    <property type="evidence" value="ECO:0007669"/>
    <property type="project" value="UniProtKB-KW"/>
</dbReference>
<evidence type="ECO:0000256" key="11">
    <source>
        <dbReference type="SAM" id="SignalP"/>
    </source>
</evidence>
<feature type="chain" id="PRO_5013114394" description="Porin domain-containing protein" evidence="11">
    <location>
        <begin position="22"/>
        <end position="358"/>
    </location>
</feature>
<keyword evidence="3" id="KW-0813">Transport</keyword>
<evidence type="ECO:0000256" key="6">
    <source>
        <dbReference type="ARBA" id="ARBA00022729"/>
    </source>
</evidence>
<dbReference type="PANTHER" id="PTHR34501:SF9">
    <property type="entry name" value="MAJOR OUTER MEMBRANE PROTEIN P.IA"/>
    <property type="match status" value="1"/>
</dbReference>
<keyword evidence="14" id="KW-1185">Reference proteome</keyword>
<dbReference type="InterPro" id="IPR050298">
    <property type="entry name" value="Gram-neg_bact_OMP"/>
</dbReference>
<sequence>MRKIILKTVLASIIASGTAHAAVIYKEENGSNVELYGRFGFNVSDKKTGSTQGDFDGRLGFIGRQVVNDQVAIIGLAQYQVNAAEYANNVEGNNDSLTARYVWAGFDFAQYGKITGGRVSSGLIMFTDIGDVFASSDVATGRQARFVDPTAVQVFRQDGTIQYQNNIGNLDVSTAYIIGNGTSDLDYGYNAATRYTFDMGTAGKLVPVIAFQKTRAAQNLGNRTNGADTFTYGGVGTRYYLGPLMLGLLYSSDTVSYSNGRADSKDKDLEFTAVYNVSNDWVLRTGYRYLDNTDGDELTLRDTTFEVQYKLTPRSSIYSAYILRNGKNGTNVDTGRQVSFGGSSAEDSFYHLGLRYEF</sequence>
<dbReference type="InterPro" id="IPR023614">
    <property type="entry name" value="Porin_dom_sf"/>
</dbReference>
<comment type="subcellular location">
    <subcellularLocation>
        <location evidence="1">Cell outer membrane</location>
        <topology evidence="1">Multi-pass membrane protein</topology>
    </subcellularLocation>
</comment>
<dbReference type="Gene3D" id="2.40.160.10">
    <property type="entry name" value="Porin"/>
    <property type="match status" value="1"/>
</dbReference>
<dbReference type="AlphaFoldDB" id="A0A1S8CDY5"/>
<dbReference type="RefSeq" id="WP_076944039.1">
    <property type="nucleotide sequence ID" value="NZ_MOXD01000015.1"/>
</dbReference>
<dbReference type="Pfam" id="PF13609">
    <property type="entry name" value="Porin_4"/>
    <property type="match status" value="1"/>
</dbReference>
<gene>
    <name evidence="13" type="ORF">BMI79_20065</name>
</gene>
<dbReference type="GO" id="GO:0006811">
    <property type="term" value="P:monoatomic ion transport"/>
    <property type="evidence" value="ECO:0007669"/>
    <property type="project" value="UniProtKB-KW"/>
</dbReference>
<protein>
    <recommendedName>
        <fullName evidence="12">Porin domain-containing protein</fullName>
    </recommendedName>
</protein>
<dbReference type="CDD" id="cd00342">
    <property type="entry name" value="gram_neg_porins"/>
    <property type="match status" value="1"/>
</dbReference>
<evidence type="ECO:0000313" key="14">
    <source>
        <dbReference type="Proteomes" id="UP000216021"/>
    </source>
</evidence>
<dbReference type="InterPro" id="IPR033900">
    <property type="entry name" value="Gram_neg_porin_domain"/>
</dbReference>
<dbReference type="GO" id="GO:0046930">
    <property type="term" value="C:pore complex"/>
    <property type="evidence" value="ECO:0007669"/>
    <property type="project" value="UniProtKB-KW"/>
</dbReference>
<dbReference type="SUPFAM" id="SSF56935">
    <property type="entry name" value="Porins"/>
    <property type="match status" value="1"/>
</dbReference>
<keyword evidence="5" id="KW-0812">Transmembrane</keyword>
<evidence type="ECO:0000313" key="13">
    <source>
        <dbReference type="EMBL" id="OMQ20002.1"/>
    </source>
</evidence>
<feature type="signal peptide" evidence="11">
    <location>
        <begin position="1"/>
        <end position="21"/>
    </location>
</feature>
<reference evidence="13 14" key="1">
    <citation type="submission" date="2016-11" db="EMBL/GenBank/DDBJ databases">
        <title>Rahnella oryzae sp. nov., isolated from rice root.</title>
        <authorList>
            <person name="Zhang X.-X."/>
            <person name="Zhang J."/>
        </authorList>
    </citation>
    <scope>NUCLEOTIDE SEQUENCE [LARGE SCALE GENOMIC DNA]</scope>
    <source>
        <strain evidence="13 14">J11-6</strain>
    </source>
</reference>
<evidence type="ECO:0000256" key="4">
    <source>
        <dbReference type="ARBA" id="ARBA00022452"/>
    </source>
</evidence>
<accession>A0A1S8CDY5</accession>
<name>A0A1S8CDY5_9GAMM</name>
<dbReference type="GO" id="GO:0009279">
    <property type="term" value="C:cell outer membrane"/>
    <property type="evidence" value="ECO:0007669"/>
    <property type="project" value="UniProtKB-SubCell"/>
</dbReference>
<evidence type="ECO:0000256" key="7">
    <source>
        <dbReference type="ARBA" id="ARBA00023065"/>
    </source>
</evidence>
<dbReference type="OrthoDB" id="6211369at2"/>
<keyword evidence="4" id="KW-1134">Transmembrane beta strand</keyword>
<evidence type="ECO:0000259" key="12">
    <source>
        <dbReference type="Pfam" id="PF13609"/>
    </source>
</evidence>
<keyword evidence="9" id="KW-0472">Membrane</keyword>
<keyword evidence="7" id="KW-0406">Ion transport</keyword>
<evidence type="ECO:0000256" key="9">
    <source>
        <dbReference type="ARBA" id="ARBA00023136"/>
    </source>
</evidence>
<evidence type="ECO:0000256" key="10">
    <source>
        <dbReference type="ARBA" id="ARBA00023237"/>
    </source>
</evidence>